<dbReference type="PANTHER" id="PTHR13140:SF781">
    <property type="entry name" value="MYOSIN-15"/>
    <property type="match status" value="1"/>
</dbReference>
<evidence type="ECO:0000313" key="8">
    <source>
        <dbReference type="Proteomes" id="UP001058974"/>
    </source>
</evidence>
<keyword evidence="5" id="KW-0812">Transmembrane</keyword>
<dbReference type="InterPro" id="IPR027417">
    <property type="entry name" value="P-loop_NTPase"/>
</dbReference>
<keyword evidence="2" id="KW-0067">ATP-binding</keyword>
<dbReference type="Proteomes" id="UP001058974">
    <property type="component" value="Chromosome 6"/>
</dbReference>
<evidence type="ECO:0000256" key="5">
    <source>
        <dbReference type="SAM" id="Phobius"/>
    </source>
</evidence>
<dbReference type="InterPro" id="IPR010399">
    <property type="entry name" value="Tify_dom"/>
</dbReference>
<feature type="transmembrane region" description="Helical" evidence="5">
    <location>
        <begin position="129"/>
        <end position="151"/>
    </location>
</feature>
<dbReference type="GO" id="GO:0000146">
    <property type="term" value="F:microfilament motor activity"/>
    <property type="evidence" value="ECO:0007669"/>
    <property type="project" value="TreeGrafter"/>
</dbReference>
<dbReference type="GO" id="GO:0007015">
    <property type="term" value="P:actin filament organization"/>
    <property type="evidence" value="ECO:0007669"/>
    <property type="project" value="TreeGrafter"/>
</dbReference>
<dbReference type="Gene3D" id="1.20.120.720">
    <property type="entry name" value="Myosin VI head, motor domain, U50 subdomain"/>
    <property type="match status" value="1"/>
</dbReference>
<dbReference type="PROSITE" id="PS51320">
    <property type="entry name" value="TIFY"/>
    <property type="match status" value="1"/>
</dbReference>
<name>A0A9D5A773_PEA</name>
<dbReference type="EMBL" id="JAMSHJ010000006">
    <property type="protein sequence ID" value="KAI5398064.1"/>
    <property type="molecule type" value="Genomic_DNA"/>
</dbReference>
<feature type="region of interest" description="Disordered" evidence="4">
    <location>
        <begin position="216"/>
        <end position="259"/>
    </location>
</feature>
<dbReference type="SUPFAM" id="SSF52540">
    <property type="entry name" value="P-loop containing nucleoside triphosphate hydrolases"/>
    <property type="match status" value="1"/>
</dbReference>
<dbReference type="GO" id="GO:0005737">
    <property type="term" value="C:cytoplasm"/>
    <property type="evidence" value="ECO:0007669"/>
    <property type="project" value="TreeGrafter"/>
</dbReference>
<dbReference type="GO" id="GO:0016459">
    <property type="term" value="C:myosin complex"/>
    <property type="evidence" value="ECO:0007669"/>
    <property type="project" value="InterPro"/>
</dbReference>
<keyword evidence="3" id="KW-0009">Actin-binding</keyword>
<dbReference type="Gramene" id="Psat06G0375000-T1">
    <property type="protein sequence ID" value="KAI5398064.1"/>
    <property type="gene ID" value="KIW84_063750"/>
</dbReference>
<dbReference type="Pfam" id="PF00063">
    <property type="entry name" value="Myosin_head"/>
    <property type="match status" value="1"/>
</dbReference>
<keyword evidence="1" id="KW-0547">Nucleotide-binding</keyword>
<dbReference type="GO" id="GO:0051015">
    <property type="term" value="F:actin filament binding"/>
    <property type="evidence" value="ECO:0007669"/>
    <property type="project" value="TreeGrafter"/>
</dbReference>
<dbReference type="SMART" id="SM00979">
    <property type="entry name" value="TIFY"/>
    <property type="match status" value="1"/>
</dbReference>
<dbReference type="GO" id="GO:0016020">
    <property type="term" value="C:membrane"/>
    <property type="evidence" value="ECO:0007669"/>
    <property type="project" value="TreeGrafter"/>
</dbReference>
<feature type="domain" description="Tify" evidence="6">
    <location>
        <begin position="173"/>
        <end position="208"/>
    </location>
</feature>
<dbReference type="AlphaFoldDB" id="A0A9D5A773"/>
<gene>
    <name evidence="7" type="ORF">KIW84_063750</name>
</gene>
<organism evidence="7 8">
    <name type="scientific">Pisum sativum</name>
    <name type="common">Garden pea</name>
    <name type="synonym">Lathyrus oleraceus</name>
    <dbReference type="NCBI Taxonomy" id="3888"/>
    <lineage>
        <taxon>Eukaryota</taxon>
        <taxon>Viridiplantae</taxon>
        <taxon>Streptophyta</taxon>
        <taxon>Embryophyta</taxon>
        <taxon>Tracheophyta</taxon>
        <taxon>Spermatophyta</taxon>
        <taxon>Magnoliopsida</taxon>
        <taxon>eudicotyledons</taxon>
        <taxon>Gunneridae</taxon>
        <taxon>Pentapetalae</taxon>
        <taxon>rosids</taxon>
        <taxon>fabids</taxon>
        <taxon>Fabales</taxon>
        <taxon>Fabaceae</taxon>
        <taxon>Papilionoideae</taxon>
        <taxon>50 kb inversion clade</taxon>
        <taxon>NPAAA clade</taxon>
        <taxon>Hologalegina</taxon>
        <taxon>IRL clade</taxon>
        <taxon>Fabeae</taxon>
        <taxon>Lathyrus</taxon>
    </lineage>
</organism>
<evidence type="ECO:0000256" key="2">
    <source>
        <dbReference type="ARBA" id="ARBA00022840"/>
    </source>
</evidence>
<evidence type="ECO:0000259" key="6">
    <source>
        <dbReference type="PROSITE" id="PS51320"/>
    </source>
</evidence>
<protein>
    <recommendedName>
        <fullName evidence="6">Tify domain-containing protein</fullName>
    </recommendedName>
</protein>
<dbReference type="PANTHER" id="PTHR13140">
    <property type="entry name" value="MYOSIN"/>
    <property type="match status" value="1"/>
</dbReference>
<evidence type="ECO:0000256" key="4">
    <source>
        <dbReference type="SAM" id="MobiDB-lite"/>
    </source>
</evidence>
<evidence type="ECO:0000256" key="3">
    <source>
        <dbReference type="ARBA" id="ARBA00023203"/>
    </source>
</evidence>
<dbReference type="InterPro" id="IPR001609">
    <property type="entry name" value="Myosin_head_motor_dom-like"/>
</dbReference>
<dbReference type="Pfam" id="PF06200">
    <property type="entry name" value="tify"/>
    <property type="match status" value="1"/>
</dbReference>
<keyword evidence="5" id="KW-1133">Transmembrane helix</keyword>
<sequence length="259" mass="29098">MVCWHNDDDNMMVSMKNKEDTVAGRDTLAKTVYARLFDWLVDKINRSVGQDINSQMQIGVLDIYHVNSLSSFCTKDVTWLWQQYWLDYLHPWICCTMVKLLGDSLVNGLSSSEFCTKLHWQLVDFNNRCLAWIWFAFVYVWGAVVAVGSILNISCFTAGTCVEGHGRLRMNEMFPDTNQLTIFYNENICSYNGIPAEKMQGIMLLVAAAAKSTETKNTMKQSPVPSPIPSSPPSPVADNVTSPQPLCFPYPSSPKNEGG</sequence>
<dbReference type="GO" id="GO:0005524">
    <property type="term" value="F:ATP binding"/>
    <property type="evidence" value="ECO:0007669"/>
    <property type="project" value="UniProtKB-KW"/>
</dbReference>
<reference evidence="7 8" key="1">
    <citation type="journal article" date="2022" name="Nat. Genet.">
        <title>Improved pea reference genome and pan-genome highlight genomic features and evolutionary characteristics.</title>
        <authorList>
            <person name="Yang T."/>
            <person name="Liu R."/>
            <person name="Luo Y."/>
            <person name="Hu S."/>
            <person name="Wang D."/>
            <person name="Wang C."/>
            <person name="Pandey M.K."/>
            <person name="Ge S."/>
            <person name="Xu Q."/>
            <person name="Li N."/>
            <person name="Li G."/>
            <person name="Huang Y."/>
            <person name="Saxena R.K."/>
            <person name="Ji Y."/>
            <person name="Li M."/>
            <person name="Yan X."/>
            <person name="He Y."/>
            <person name="Liu Y."/>
            <person name="Wang X."/>
            <person name="Xiang C."/>
            <person name="Varshney R.K."/>
            <person name="Ding H."/>
            <person name="Gao S."/>
            <person name="Zong X."/>
        </authorList>
    </citation>
    <scope>NUCLEOTIDE SEQUENCE [LARGE SCALE GENOMIC DNA]</scope>
    <source>
        <strain evidence="7 8">cv. Zhongwan 6</strain>
    </source>
</reference>
<evidence type="ECO:0000313" key="7">
    <source>
        <dbReference type="EMBL" id="KAI5398064.1"/>
    </source>
</evidence>
<keyword evidence="8" id="KW-1185">Reference proteome</keyword>
<feature type="compositionally biased region" description="Pro residues" evidence="4">
    <location>
        <begin position="224"/>
        <end position="235"/>
    </location>
</feature>
<proteinExistence type="predicted"/>
<accession>A0A9D5A773</accession>
<evidence type="ECO:0000256" key="1">
    <source>
        <dbReference type="ARBA" id="ARBA00022741"/>
    </source>
</evidence>
<keyword evidence="5" id="KW-0472">Membrane</keyword>
<comment type="caution">
    <text evidence="7">The sequence shown here is derived from an EMBL/GenBank/DDBJ whole genome shotgun (WGS) entry which is preliminary data.</text>
</comment>